<accession>A0A941GT58</accession>
<evidence type="ECO:0000256" key="1">
    <source>
        <dbReference type="SAM" id="Phobius"/>
    </source>
</evidence>
<protein>
    <submittedName>
        <fullName evidence="3">YdcF family protein</fullName>
    </submittedName>
</protein>
<sequence>MTVFNKLRSKVVGNKKRRRSQPQASLLLALLFCLGIFLVPLIFTYTVILPKNAAKPIDAFLVLGGSITREIYVSQLAKHEPEIPILISQGSPDPCILLIFERDNIPQEKVWLEKCADSTFGNFFYSIPILKQWGVKKVKVITSVSHLPRAKLLAEILLGAQGIGLELDLVAEKGIPGNQESVIKTSLDVTRSLFWALLSQVIQPPCSQVIKLVDVDIHPWIKSGFKCEAQGGIE</sequence>
<proteinExistence type="predicted"/>
<dbReference type="InterPro" id="IPR014729">
    <property type="entry name" value="Rossmann-like_a/b/a_fold"/>
</dbReference>
<dbReference type="EMBL" id="JADQBC010000128">
    <property type="protein sequence ID" value="MBR8829357.1"/>
    <property type="molecule type" value="Genomic_DNA"/>
</dbReference>
<dbReference type="AlphaFoldDB" id="A0A941GT58"/>
<evidence type="ECO:0000313" key="3">
    <source>
        <dbReference type="EMBL" id="MBR8829357.1"/>
    </source>
</evidence>
<name>A0A941GT58_9CHRO</name>
<reference evidence="3" key="1">
    <citation type="submission" date="2021-02" db="EMBL/GenBank/DDBJ databases">
        <title>Metagenome analyses of Stigonema ocellatum DSM 106950, Chlorogloea purpurea SAG 13.99 and Gomphosphaeria aponina DSM 107014.</title>
        <authorList>
            <person name="Marter P."/>
            <person name="Huang S."/>
        </authorList>
    </citation>
    <scope>NUCLEOTIDE SEQUENCE</scope>
    <source>
        <strain evidence="3">JP213</strain>
    </source>
</reference>
<gene>
    <name evidence="3" type="ORF">DSM107014_15910</name>
</gene>
<dbReference type="Gene3D" id="3.40.50.620">
    <property type="entry name" value="HUPs"/>
    <property type="match status" value="1"/>
</dbReference>
<feature type="domain" description="DUF218" evidence="2">
    <location>
        <begin position="58"/>
        <end position="157"/>
    </location>
</feature>
<organism evidence="3 4">
    <name type="scientific">Gomphosphaeria aponina SAG 52.96 = DSM 107014</name>
    <dbReference type="NCBI Taxonomy" id="1521640"/>
    <lineage>
        <taxon>Bacteria</taxon>
        <taxon>Bacillati</taxon>
        <taxon>Cyanobacteriota</taxon>
        <taxon>Cyanophyceae</taxon>
        <taxon>Oscillatoriophycideae</taxon>
        <taxon>Chroococcales</taxon>
        <taxon>Gomphosphaeriaceae</taxon>
        <taxon>Gomphosphaeria</taxon>
    </lineage>
</organism>
<keyword evidence="1" id="KW-1133">Transmembrane helix</keyword>
<dbReference type="Pfam" id="PF02698">
    <property type="entry name" value="DUF218"/>
    <property type="match status" value="1"/>
</dbReference>
<dbReference type="InterPro" id="IPR003848">
    <property type="entry name" value="DUF218"/>
</dbReference>
<evidence type="ECO:0000313" key="4">
    <source>
        <dbReference type="Proteomes" id="UP000767446"/>
    </source>
</evidence>
<keyword evidence="1" id="KW-0812">Transmembrane</keyword>
<dbReference type="CDD" id="cd06259">
    <property type="entry name" value="YdcF-like"/>
    <property type="match status" value="1"/>
</dbReference>
<feature type="transmembrane region" description="Helical" evidence="1">
    <location>
        <begin position="24"/>
        <end position="48"/>
    </location>
</feature>
<comment type="caution">
    <text evidence="3">The sequence shown here is derived from an EMBL/GenBank/DDBJ whole genome shotgun (WGS) entry which is preliminary data.</text>
</comment>
<evidence type="ECO:0000259" key="2">
    <source>
        <dbReference type="Pfam" id="PF02698"/>
    </source>
</evidence>
<dbReference type="Proteomes" id="UP000767446">
    <property type="component" value="Unassembled WGS sequence"/>
</dbReference>
<keyword evidence="1" id="KW-0472">Membrane</keyword>